<dbReference type="EMBL" id="FZQP02004333">
    <property type="protein sequence ID" value="VVC99763.1"/>
    <property type="molecule type" value="Genomic_DNA"/>
</dbReference>
<reference evidence="2 3" key="1">
    <citation type="submission" date="2017-07" db="EMBL/GenBank/DDBJ databases">
        <authorList>
            <person name="Talla V."/>
            <person name="Backstrom N."/>
        </authorList>
    </citation>
    <scope>NUCLEOTIDE SEQUENCE [LARGE SCALE GENOMIC DNA]</scope>
</reference>
<gene>
    <name evidence="2" type="ORF">LSINAPIS_LOCUS10565</name>
</gene>
<name>A0A5E4QQ63_9NEOP</name>
<sequence>MKSSKPIVIKIFVCTGALKSNFMYWTYLINFKMMLLDWDASALLNVTTEQLSYKARCWISKMKKIQTDEEEPTSETYLDIGEDMNVPDDFTQSELQTGKWWRHLLAGGIAGAVSRTCESYTGKYVEMFS</sequence>
<accession>A0A5E4QQ63</accession>
<keyword evidence="1" id="KW-1133">Transmembrane helix</keyword>
<evidence type="ECO:0000256" key="1">
    <source>
        <dbReference type="SAM" id="Phobius"/>
    </source>
</evidence>
<keyword evidence="3" id="KW-1185">Reference proteome</keyword>
<keyword evidence="1" id="KW-0812">Transmembrane</keyword>
<dbReference type="AlphaFoldDB" id="A0A5E4QQ63"/>
<proteinExistence type="predicted"/>
<evidence type="ECO:0000313" key="3">
    <source>
        <dbReference type="Proteomes" id="UP000324832"/>
    </source>
</evidence>
<feature type="transmembrane region" description="Helical" evidence="1">
    <location>
        <begin position="7"/>
        <end position="27"/>
    </location>
</feature>
<keyword evidence="1" id="KW-0472">Membrane</keyword>
<dbReference type="Proteomes" id="UP000324832">
    <property type="component" value="Unassembled WGS sequence"/>
</dbReference>
<protein>
    <submittedName>
        <fullName evidence="2">Uncharacterized protein</fullName>
    </submittedName>
</protein>
<organism evidence="2 3">
    <name type="scientific">Leptidea sinapis</name>
    <dbReference type="NCBI Taxonomy" id="189913"/>
    <lineage>
        <taxon>Eukaryota</taxon>
        <taxon>Metazoa</taxon>
        <taxon>Ecdysozoa</taxon>
        <taxon>Arthropoda</taxon>
        <taxon>Hexapoda</taxon>
        <taxon>Insecta</taxon>
        <taxon>Pterygota</taxon>
        <taxon>Neoptera</taxon>
        <taxon>Endopterygota</taxon>
        <taxon>Lepidoptera</taxon>
        <taxon>Glossata</taxon>
        <taxon>Ditrysia</taxon>
        <taxon>Papilionoidea</taxon>
        <taxon>Pieridae</taxon>
        <taxon>Dismorphiinae</taxon>
        <taxon>Leptidea</taxon>
    </lineage>
</organism>
<evidence type="ECO:0000313" key="2">
    <source>
        <dbReference type="EMBL" id="VVC99763.1"/>
    </source>
</evidence>